<dbReference type="GO" id="GO:0008234">
    <property type="term" value="F:cysteine-type peptidase activity"/>
    <property type="evidence" value="ECO:0007669"/>
    <property type="project" value="UniProtKB-KW"/>
</dbReference>
<keyword evidence="11" id="KW-1185">Reference proteome</keyword>
<evidence type="ECO:0000256" key="2">
    <source>
        <dbReference type="ARBA" id="ARBA00022670"/>
    </source>
</evidence>
<dbReference type="SMART" id="SM00645">
    <property type="entry name" value="Pept_C1"/>
    <property type="match status" value="1"/>
</dbReference>
<evidence type="ECO:0000313" key="10">
    <source>
        <dbReference type="EnsemblMetazoa" id="CLYHEMP023349.1"/>
    </source>
</evidence>
<dbReference type="CDD" id="cd02248">
    <property type="entry name" value="Peptidase_C1A"/>
    <property type="match status" value="1"/>
</dbReference>
<accession>A0A7M5XGV8</accession>
<evidence type="ECO:0000256" key="7">
    <source>
        <dbReference type="SAM" id="SignalP"/>
    </source>
</evidence>
<dbReference type="OrthoDB" id="10253408at2759"/>
<dbReference type="GeneID" id="136806174"/>
<dbReference type="EnsemblMetazoa" id="CLYHEMT023349.1">
    <property type="protein sequence ID" value="CLYHEMP023349.1"/>
    <property type="gene ID" value="CLYHEMG023349"/>
</dbReference>
<dbReference type="PROSITE" id="PS00640">
    <property type="entry name" value="THIOL_PROTEASE_ASN"/>
    <property type="match status" value="1"/>
</dbReference>
<evidence type="ECO:0000256" key="1">
    <source>
        <dbReference type="ARBA" id="ARBA00008455"/>
    </source>
</evidence>
<dbReference type="InterPro" id="IPR025661">
    <property type="entry name" value="Pept_asp_AS"/>
</dbReference>
<evidence type="ECO:0000256" key="6">
    <source>
        <dbReference type="ARBA" id="ARBA00023157"/>
    </source>
</evidence>
<keyword evidence="6" id="KW-1015">Disulfide bond</keyword>
<feature type="chain" id="PRO_5029750102" evidence="7">
    <location>
        <begin position="17"/>
        <end position="332"/>
    </location>
</feature>
<dbReference type="InterPro" id="IPR013201">
    <property type="entry name" value="Prot_inhib_I29"/>
</dbReference>
<dbReference type="AlphaFoldDB" id="A0A7M5XGV8"/>
<keyword evidence="4" id="KW-0788">Thiol protease</keyword>
<protein>
    <submittedName>
        <fullName evidence="10">Uncharacterized protein</fullName>
    </submittedName>
</protein>
<dbReference type="Proteomes" id="UP000594262">
    <property type="component" value="Unplaced"/>
</dbReference>
<sequence>MEKLFLLALVIGVACTLPMEDPAWREFKLQFGKFYKDPNAEVARYAIWKQKLREIAEHNSNSKHTYKKGLNHFSDLTHEEFRQQMGGCYKLPANYTADKSEGSTFLPPSNVEIPDEVDWRQQGYVTPIKNQGQCGSCWSFSTTGSLEGQIFKKTGTLPSLSEQNLVDCSKSYGNQGCHGGWMDWAFKYIRDNKGIDSEQGYPYYARELGYCYYNAQYNTATDTGFVDIPSGDENALKQAVATIGPISVAIDATKPSFMSYRSGVYIEPTCGNTLANLDHAVLVVGYGTENGQDYWLVKNSWDTYWGDQGYIKMARNRNDQCGIALKASYPLV</sequence>
<dbReference type="InterPro" id="IPR025660">
    <property type="entry name" value="Pept_his_AS"/>
</dbReference>
<organism evidence="10 11">
    <name type="scientific">Clytia hemisphaerica</name>
    <dbReference type="NCBI Taxonomy" id="252671"/>
    <lineage>
        <taxon>Eukaryota</taxon>
        <taxon>Metazoa</taxon>
        <taxon>Cnidaria</taxon>
        <taxon>Hydrozoa</taxon>
        <taxon>Hydroidolina</taxon>
        <taxon>Leptothecata</taxon>
        <taxon>Obeliida</taxon>
        <taxon>Clytiidae</taxon>
        <taxon>Clytia</taxon>
    </lineage>
</organism>
<dbReference type="PROSITE" id="PS00639">
    <property type="entry name" value="THIOL_PROTEASE_HIS"/>
    <property type="match status" value="1"/>
</dbReference>
<keyword evidence="2" id="KW-0645">Protease</keyword>
<dbReference type="InterPro" id="IPR038765">
    <property type="entry name" value="Papain-like_cys_pep_sf"/>
</dbReference>
<dbReference type="PANTHER" id="PTHR12411">
    <property type="entry name" value="CYSTEINE PROTEASE FAMILY C1-RELATED"/>
    <property type="match status" value="1"/>
</dbReference>
<keyword evidence="7" id="KW-0732">Signal</keyword>
<dbReference type="FunFam" id="3.90.70.10:FF:000006">
    <property type="entry name" value="Cathepsin S"/>
    <property type="match status" value="1"/>
</dbReference>
<comment type="similarity">
    <text evidence="1">Belongs to the peptidase C1 family.</text>
</comment>
<dbReference type="PROSITE" id="PS51257">
    <property type="entry name" value="PROKAR_LIPOPROTEIN"/>
    <property type="match status" value="1"/>
</dbReference>
<evidence type="ECO:0000256" key="4">
    <source>
        <dbReference type="ARBA" id="ARBA00022807"/>
    </source>
</evidence>
<dbReference type="Gene3D" id="3.90.70.10">
    <property type="entry name" value="Cysteine proteinases"/>
    <property type="match status" value="1"/>
</dbReference>
<evidence type="ECO:0000259" key="9">
    <source>
        <dbReference type="SMART" id="SM00848"/>
    </source>
</evidence>
<reference evidence="10" key="1">
    <citation type="submission" date="2021-01" db="UniProtKB">
        <authorList>
            <consortium name="EnsemblMetazoa"/>
        </authorList>
    </citation>
    <scope>IDENTIFICATION</scope>
</reference>
<name>A0A7M5XGV8_9CNID</name>
<dbReference type="Pfam" id="PF00112">
    <property type="entry name" value="Peptidase_C1"/>
    <property type="match status" value="1"/>
</dbReference>
<keyword evidence="3" id="KW-0378">Hydrolase</keyword>
<dbReference type="GO" id="GO:0006508">
    <property type="term" value="P:proteolysis"/>
    <property type="evidence" value="ECO:0007669"/>
    <property type="project" value="UniProtKB-KW"/>
</dbReference>
<dbReference type="RefSeq" id="XP_066918837.1">
    <property type="nucleotide sequence ID" value="XM_067062736.1"/>
</dbReference>
<feature type="domain" description="Peptidase C1A papain C-terminal" evidence="8">
    <location>
        <begin position="113"/>
        <end position="331"/>
    </location>
</feature>
<feature type="domain" description="Cathepsin propeptide inhibitor" evidence="9">
    <location>
        <begin position="24"/>
        <end position="81"/>
    </location>
</feature>
<evidence type="ECO:0000313" key="11">
    <source>
        <dbReference type="Proteomes" id="UP000594262"/>
    </source>
</evidence>
<dbReference type="PRINTS" id="PR00705">
    <property type="entry name" value="PAPAIN"/>
</dbReference>
<feature type="signal peptide" evidence="7">
    <location>
        <begin position="1"/>
        <end position="16"/>
    </location>
</feature>
<dbReference type="InterPro" id="IPR039417">
    <property type="entry name" value="Peptidase_C1A_papain-like"/>
</dbReference>
<dbReference type="InterPro" id="IPR013128">
    <property type="entry name" value="Peptidase_C1A"/>
</dbReference>
<evidence type="ECO:0000256" key="5">
    <source>
        <dbReference type="ARBA" id="ARBA00023145"/>
    </source>
</evidence>
<evidence type="ECO:0000256" key="3">
    <source>
        <dbReference type="ARBA" id="ARBA00022801"/>
    </source>
</evidence>
<proteinExistence type="inferred from homology"/>
<keyword evidence="5" id="KW-0865">Zymogen</keyword>
<dbReference type="Pfam" id="PF08246">
    <property type="entry name" value="Inhibitor_I29"/>
    <property type="match status" value="1"/>
</dbReference>
<dbReference type="SMART" id="SM00848">
    <property type="entry name" value="Inhibitor_I29"/>
    <property type="match status" value="1"/>
</dbReference>
<dbReference type="SUPFAM" id="SSF54001">
    <property type="entry name" value="Cysteine proteinases"/>
    <property type="match status" value="1"/>
</dbReference>
<dbReference type="InterPro" id="IPR000169">
    <property type="entry name" value="Pept_cys_AS"/>
</dbReference>
<dbReference type="PROSITE" id="PS00139">
    <property type="entry name" value="THIOL_PROTEASE_CYS"/>
    <property type="match status" value="1"/>
</dbReference>
<evidence type="ECO:0000259" key="8">
    <source>
        <dbReference type="SMART" id="SM00645"/>
    </source>
</evidence>
<dbReference type="InterPro" id="IPR000668">
    <property type="entry name" value="Peptidase_C1A_C"/>
</dbReference>